<dbReference type="GO" id="GO:0006508">
    <property type="term" value="P:proteolysis"/>
    <property type="evidence" value="ECO:0007669"/>
    <property type="project" value="UniProtKB-KW"/>
</dbReference>
<feature type="region of interest" description="Disordered" evidence="6">
    <location>
        <begin position="779"/>
        <end position="811"/>
    </location>
</feature>
<feature type="region of interest" description="Disordered" evidence="6">
    <location>
        <begin position="946"/>
        <end position="1103"/>
    </location>
</feature>
<dbReference type="PANTHER" id="PTHR46896:SF3">
    <property type="entry name" value="FI06413P-RELATED"/>
    <property type="match status" value="1"/>
</dbReference>
<reference evidence="8 9" key="1">
    <citation type="journal article" date="2016" name="PLoS Pathog.">
        <title>Biosynthesis of antibiotic leucinostatins in bio-control fungus Purpureocillium lilacinum and their inhibition on phytophthora revealed by genome mining.</title>
        <authorList>
            <person name="Wang G."/>
            <person name="Liu Z."/>
            <person name="Lin R."/>
            <person name="Li E."/>
            <person name="Mao Z."/>
            <person name="Ling J."/>
            <person name="Yang Y."/>
            <person name="Yin W.B."/>
            <person name="Xie B."/>
        </authorList>
    </citation>
    <scope>NUCLEOTIDE SEQUENCE [LARGE SCALE GENOMIC DNA]</scope>
    <source>
        <strain evidence="8">170</strain>
    </source>
</reference>
<keyword evidence="4" id="KW-0833">Ubl conjugation pathway</keyword>
<dbReference type="Proteomes" id="UP000078397">
    <property type="component" value="Unassembled WGS sequence"/>
</dbReference>
<evidence type="ECO:0000256" key="1">
    <source>
        <dbReference type="ARBA" id="ARBA00005234"/>
    </source>
</evidence>
<feature type="compositionally biased region" description="Basic and acidic residues" evidence="6">
    <location>
        <begin position="521"/>
        <end position="559"/>
    </location>
</feature>
<keyword evidence="3 8" id="KW-0645">Protease</keyword>
<evidence type="ECO:0000256" key="3">
    <source>
        <dbReference type="ARBA" id="ARBA00022670"/>
    </source>
</evidence>
<feature type="compositionally biased region" description="Polar residues" evidence="6">
    <location>
        <begin position="1129"/>
        <end position="1147"/>
    </location>
</feature>
<dbReference type="PROSITE" id="PS50600">
    <property type="entry name" value="ULP_PROTEASE"/>
    <property type="match status" value="1"/>
</dbReference>
<dbReference type="GeneID" id="28849032"/>
<feature type="region of interest" description="Disordered" evidence="6">
    <location>
        <begin position="24"/>
        <end position="99"/>
    </location>
</feature>
<proteinExistence type="inferred from homology"/>
<dbReference type="GO" id="GO:0016926">
    <property type="term" value="P:protein desumoylation"/>
    <property type="evidence" value="ECO:0007669"/>
    <property type="project" value="TreeGrafter"/>
</dbReference>
<dbReference type="InterPro" id="IPR038765">
    <property type="entry name" value="Papain-like_cys_pep_sf"/>
</dbReference>
<comment type="caution">
    <text evidence="8">The sequence shown here is derived from an EMBL/GenBank/DDBJ whole genome shotgun (WGS) entry which is preliminary data.</text>
</comment>
<evidence type="ECO:0000313" key="8">
    <source>
        <dbReference type="EMBL" id="OAQ64680.2"/>
    </source>
</evidence>
<comment type="similarity">
    <text evidence="1">Belongs to the peptidase C48 family.</text>
</comment>
<dbReference type="GO" id="GO:0005634">
    <property type="term" value="C:nucleus"/>
    <property type="evidence" value="ECO:0007669"/>
    <property type="project" value="TreeGrafter"/>
</dbReference>
<feature type="compositionally biased region" description="Polar residues" evidence="6">
    <location>
        <begin position="971"/>
        <end position="982"/>
    </location>
</feature>
<feature type="compositionally biased region" description="Basic and acidic residues" evidence="6">
    <location>
        <begin position="1152"/>
        <end position="1164"/>
    </location>
</feature>
<feature type="region of interest" description="Disordered" evidence="6">
    <location>
        <begin position="323"/>
        <end position="374"/>
    </location>
</feature>
<dbReference type="Gene3D" id="3.40.395.10">
    <property type="entry name" value="Adenoviral Proteinase, Chain A"/>
    <property type="match status" value="1"/>
</dbReference>
<evidence type="ECO:0000256" key="6">
    <source>
        <dbReference type="SAM" id="MobiDB-lite"/>
    </source>
</evidence>
<evidence type="ECO:0000259" key="7">
    <source>
        <dbReference type="PROSITE" id="PS50600"/>
    </source>
</evidence>
<dbReference type="OrthoDB" id="442460at2759"/>
<accession>A0A179FHC3</accession>
<dbReference type="GO" id="GO:0005737">
    <property type="term" value="C:cytoplasm"/>
    <property type="evidence" value="ECO:0007669"/>
    <property type="project" value="TreeGrafter"/>
</dbReference>
<feature type="domain" description="Ubiquitin-like protease family profile" evidence="7">
    <location>
        <begin position="634"/>
        <end position="886"/>
    </location>
</feature>
<dbReference type="EMBL" id="LSBJ02000005">
    <property type="protein sequence ID" value="OAQ64680.2"/>
    <property type="molecule type" value="Genomic_DNA"/>
</dbReference>
<keyword evidence="2" id="KW-0597">Phosphoprotein</keyword>
<feature type="region of interest" description="Disordered" evidence="6">
    <location>
        <begin position="220"/>
        <end position="244"/>
    </location>
</feature>
<evidence type="ECO:0000256" key="4">
    <source>
        <dbReference type="ARBA" id="ARBA00022786"/>
    </source>
</evidence>
<dbReference type="AlphaFoldDB" id="A0A179FHC3"/>
<dbReference type="Pfam" id="PF25424">
    <property type="entry name" value="PH_35"/>
    <property type="match status" value="1"/>
</dbReference>
<dbReference type="InterPro" id="IPR051947">
    <property type="entry name" value="Sentrin-specific_protease"/>
</dbReference>
<keyword evidence="5" id="KW-0378">Hydrolase</keyword>
<dbReference type="InterPro" id="IPR003653">
    <property type="entry name" value="Peptidase_C48_C"/>
</dbReference>
<dbReference type="RefSeq" id="XP_022284291.1">
    <property type="nucleotide sequence ID" value="XM_022428486.1"/>
</dbReference>
<feature type="region of interest" description="Disordered" evidence="6">
    <location>
        <begin position="513"/>
        <end position="599"/>
    </location>
</feature>
<evidence type="ECO:0000256" key="2">
    <source>
        <dbReference type="ARBA" id="ARBA00022553"/>
    </source>
</evidence>
<feature type="region of interest" description="Disordered" evidence="6">
    <location>
        <begin position="128"/>
        <end position="167"/>
    </location>
</feature>
<feature type="compositionally biased region" description="Basic and acidic residues" evidence="6">
    <location>
        <begin position="69"/>
        <end position="80"/>
    </location>
</feature>
<keyword evidence="9" id="KW-1185">Reference proteome</keyword>
<dbReference type="SUPFAM" id="SSF54001">
    <property type="entry name" value="Cysteine proteinases"/>
    <property type="match status" value="1"/>
</dbReference>
<sequence>MPVNPFIAIDAGSTFNFGPAANFLQKSPATPESLVQRKSAVPHAKRPRRSPPLPVQQLSPPHDNGSDQTKLDHPPRHKGSDINVVAPGKSKQKSSWDPLARYHSEANSFPDYGNPSDEMSSRRMREINRGTAGGLNTLTRPPRPLSMGISSQSPQEKRQKDTTLSPPDAVFSPYFANQRDAKIHDLTGSSQDDAWELRSTSSSGKHKAFSGLITGVEELHPKGPNVLSKPRVRKSRSSSAPKQILESARQAHIIDVEEEHLHDNTHTVQNPDELEEAVSPPPAKVTSDIGRPANKRGRPSNFADTSSPHVKRTRIFWAESIDSEDELSKDPGPQTRKKTNFSDLATPRRKSSSRGDIPQTQFTAPAKSQRRGSLTANNAVRDLCVRRAVCGKLFYNEDDDQRGQLILQQAGSSTTLVPKFPTDDDATLEWMKLTLDSILRLDHAKGKSHFVFIRRPRSHQSGGPLWLQLADHRDVFNLLKAVEPVASVDTQYCAADELETKWDKAMNRAATYGASHQGKVTKSDDTSSSREANDKTRVDGHKDARNGNRSDPRLTRIIDKLTNSAAERENGPDGTAKGSEVVVSQAPTTRRTRRSSPVYIPRELSPDRWTRDNPGWRERWHKSLVFPTTGKNRATVDDNDISRLDEGEFLNDNLISFYVRYLQFKLESEKPELLNQVYFFSTFFFEKLRSTKGKINYDGVKAWTTKFDLLSYDYIVVPVNENAHWYLAIICNTPYAVHGMPEDEVSKKEERASSEIKTIAHDMSGVSIQDDDVITSPADEPADIDLSSSTKTLQHSSPAPKNTAAKTSAATQQVDSRLPKVITLDSLGSAHMATCRALKEYLIAEAKDKKGVDLAIVPAGMTAKKIPEQDNFCDCGVFVLGYMEEFLKDPEGTVCKLLRKEPLNWEIRPSLLRNQVRNLLFELQDEQQARLEKELAEKRLLSSRRRAAARAGGRGPQEISSPTPVREKLSSRQSGAPPSVTLTPKEPVADSPPMDEQGAGTPTQTKQPSTDDKEVKLTDISNGKPSNGKSTPDDVFYSDRSSPGHKPKNGATDAAEPTELDSPASASTDKSSKDNGMVQTLSESSPEIEAQMKKTIPKAQKSVAVEPVDVEEVTAISPNRVTRQKSKQLESSPPMVQTIRSSQSSSPKKLRARYDGIDRSVDPI</sequence>
<dbReference type="STRING" id="1380566.A0A179FHC3"/>
<feature type="region of interest" description="Disordered" evidence="6">
    <location>
        <begin position="262"/>
        <end position="309"/>
    </location>
</feature>
<dbReference type="KEGG" id="pchm:VFPPC_05923"/>
<organism evidence="8 9">
    <name type="scientific">Pochonia chlamydosporia 170</name>
    <dbReference type="NCBI Taxonomy" id="1380566"/>
    <lineage>
        <taxon>Eukaryota</taxon>
        <taxon>Fungi</taxon>
        <taxon>Dikarya</taxon>
        <taxon>Ascomycota</taxon>
        <taxon>Pezizomycotina</taxon>
        <taxon>Sordariomycetes</taxon>
        <taxon>Hypocreomycetidae</taxon>
        <taxon>Hypocreales</taxon>
        <taxon>Clavicipitaceae</taxon>
        <taxon>Pochonia</taxon>
    </lineage>
</organism>
<gene>
    <name evidence="8" type="ORF">VFPPC_05923</name>
</gene>
<evidence type="ECO:0000256" key="5">
    <source>
        <dbReference type="ARBA" id="ARBA00022801"/>
    </source>
</evidence>
<name>A0A179FHC3_METCM</name>
<dbReference type="GO" id="GO:0070139">
    <property type="term" value="F:SUMO-specific endopeptidase activity"/>
    <property type="evidence" value="ECO:0007669"/>
    <property type="project" value="TreeGrafter"/>
</dbReference>
<dbReference type="Pfam" id="PF02902">
    <property type="entry name" value="Peptidase_C48"/>
    <property type="match status" value="1"/>
</dbReference>
<dbReference type="InterPro" id="IPR057501">
    <property type="entry name" value="DeUb_enz_PH"/>
</dbReference>
<dbReference type="PANTHER" id="PTHR46896">
    <property type="entry name" value="SENTRIN-SPECIFIC PROTEASE"/>
    <property type="match status" value="1"/>
</dbReference>
<feature type="compositionally biased region" description="Polar residues" evidence="6">
    <location>
        <begin position="786"/>
        <end position="811"/>
    </location>
</feature>
<feature type="region of interest" description="Disordered" evidence="6">
    <location>
        <begin position="1116"/>
        <end position="1164"/>
    </location>
</feature>
<protein>
    <submittedName>
        <fullName evidence="8">Ulp1 protease family protein</fullName>
    </submittedName>
</protein>
<feature type="compositionally biased region" description="Polar residues" evidence="6">
    <location>
        <begin position="1019"/>
        <end position="1030"/>
    </location>
</feature>
<evidence type="ECO:0000313" key="9">
    <source>
        <dbReference type="Proteomes" id="UP000078397"/>
    </source>
</evidence>